<evidence type="ECO:0000313" key="9">
    <source>
        <dbReference type="Proteomes" id="UP000248259"/>
    </source>
</evidence>
<dbReference type="Pfam" id="PF01297">
    <property type="entry name" value="ZnuA"/>
    <property type="match status" value="1"/>
</dbReference>
<feature type="chain" id="PRO_5016253772" evidence="7">
    <location>
        <begin position="25"/>
        <end position="313"/>
    </location>
</feature>
<dbReference type="AlphaFoldDB" id="A0A323UUK3"/>
<feature type="signal peptide" evidence="7">
    <location>
        <begin position="1"/>
        <end position="24"/>
    </location>
</feature>
<dbReference type="InterPro" id="IPR006128">
    <property type="entry name" value="Lipoprotein_PsaA-like"/>
</dbReference>
<keyword evidence="4" id="KW-0479">Metal-binding</keyword>
<dbReference type="InterPro" id="IPR006129">
    <property type="entry name" value="AdhesinB"/>
</dbReference>
<dbReference type="EMBL" id="QKOE01000015">
    <property type="protein sequence ID" value="PZA15340.1"/>
    <property type="molecule type" value="Genomic_DNA"/>
</dbReference>
<evidence type="ECO:0000256" key="7">
    <source>
        <dbReference type="SAM" id="SignalP"/>
    </source>
</evidence>
<dbReference type="Gene3D" id="3.40.50.1980">
    <property type="entry name" value="Nitrogenase molybdenum iron protein domain"/>
    <property type="match status" value="2"/>
</dbReference>
<dbReference type="GO" id="GO:0007155">
    <property type="term" value="P:cell adhesion"/>
    <property type="evidence" value="ECO:0007669"/>
    <property type="project" value="InterPro"/>
</dbReference>
<accession>A0A323UUK3</accession>
<evidence type="ECO:0000256" key="3">
    <source>
        <dbReference type="ARBA" id="ARBA00022448"/>
    </source>
</evidence>
<proteinExistence type="inferred from homology"/>
<dbReference type="OrthoDB" id="9793396at2"/>
<dbReference type="InterPro" id="IPR006127">
    <property type="entry name" value="ZnuA-like"/>
</dbReference>
<evidence type="ECO:0000256" key="2">
    <source>
        <dbReference type="ARBA" id="ARBA00011028"/>
    </source>
</evidence>
<keyword evidence="3 6" id="KW-0813">Transport</keyword>
<evidence type="ECO:0000256" key="6">
    <source>
        <dbReference type="RuleBase" id="RU003512"/>
    </source>
</evidence>
<reference evidence="8 9" key="1">
    <citation type="submission" date="2018-06" db="EMBL/GenBank/DDBJ databases">
        <title>Azoarcus communis strain SWub3 genome.</title>
        <authorList>
            <person name="Zorraquino Salvo V."/>
            <person name="Toubiana D."/>
            <person name="Blumwald E."/>
        </authorList>
    </citation>
    <scope>NUCLEOTIDE SEQUENCE [LARGE SCALE GENOMIC DNA]</scope>
    <source>
        <strain evidence="8 9">SWub3</strain>
    </source>
</reference>
<dbReference type="PANTHER" id="PTHR42953:SF1">
    <property type="entry name" value="METAL-BINDING PROTEIN HI_0362-RELATED"/>
    <property type="match status" value="1"/>
</dbReference>
<evidence type="ECO:0000256" key="1">
    <source>
        <dbReference type="ARBA" id="ARBA00004196"/>
    </source>
</evidence>
<dbReference type="PRINTS" id="PR00691">
    <property type="entry name" value="ADHESINB"/>
</dbReference>
<dbReference type="GO" id="GO:0030313">
    <property type="term" value="C:cell envelope"/>
    <property type="evidence" value="ECO:0007669"/>
    <property type="project" value="UniProtKB-SubCell"/>
</dbReference>
<dbReference type="RefSeq" id="WP_110527446.1">
    <property type="nucleotide sequence ID" value="NZ_QKOE01000015.1"/>
</dbReference>
<comment type="similarity">
    <text evidence="2 6">Belongs to the bacterial solute-binding protein 9 family.</text>
</comment>
<dbReference type="CDD" id="cd01137">
    <property type="entry name" value="PsaA"/>
    <property type="match status" value="1"/>
</dbReference>
<evidence type="ECO:0000256" key="4">
    <source>
        <dbReference type="ARBA" id="ARBA00022723"/>
    </source>
</evidence>
<comment type="caution">
    <text evidence="8">The sequence shown here is derived from an EMBL/GenBank/DDBJ whole genome shotgun (WGS) entry which is preliminary data.</text>
</comment>
<evidence type="ECO:0000256" key="5">
    <source>
        <dbReference type="ARBA" id="ARBA00022729"/>
    </source>
</evidence>
<dbReference type="GO" id="GO:0030001">
    <property type="term" value="P:metal ion transport"/>
    <property type="evidence" value="ECO:0007669"/>
    <property type="project" value="InterPro"/>
</dbReference>
<organism evidence="8 9">
    <name type="scientific">Parazoarcus communis SWub3 = DSM 12120</name>
    <dbReference type="NCBI Taxonomy" id="1121029"/>
    <lineage>
        <taxon>Bacteria</taxon>
        <taxon>Pseudomonadati</taxon>
        <taxon>Pseudomonadota</taxon>
        <taxon>Betaproteobacteria</taxon>
        <taxon>Rhodocyclales</taxon>
        <taxon>Zoogloeaceae</taxon>
        <taxon>Parazoarcus</taxon>
    </lineage>
</organism>
<dbReference type="InterPro" id="IPR050492">
    <property type="entry name" value="Bact_metal-bind_prot9"/>
</dbReference>
<gene>
    <name evidence="8" type="ORF">DNK49_17485</name>
</gene>
<keyword evidence="5 7" id="KW-0732">Signal</keyword>
<dbReference type="Proteomes" id="UP000248259">
    <property type="component" value="Unassembled WGS sequence"/>
</dbReference>
<name>A0A323UUK3_9RHOO</name>
<protein>
    <submittedName>
        <fullName evidence="8">Metal ABC transporter substrate-binding protein</fullName>
    </submittedName>
</protein>
<sequence>MRFSSRLLLATLATLSLISGTVRAEPLMVTASFSILGDFVRQVGGERVQVEVLVGADQDAHAFQPRPSDSKRIGAAQLVVANGLGFDDWVERLARSGGYKGIVLKASRGVSTIKMADDHDHGHNHKHDHKHGGGIDPHAWQDAGNAQRYVGNIAEALIQADPAGSAYYRANAERYIGELKRLDSEIRLAIDSLPAERRKVVSSHDAFAYFAKAYGLQFLSPVGVSNNAEPTAQGVARLIRQLRAEKVPAVFIENVADPRLIERIQAESGASVGGTLYSDALSAASGPAPDYLTMMRHNLASLMTALTAVPPSR</sequence>
<dbReference type="GO" id="GO:0046872">
    <property type="term" value="F:metal ion binding"/>
    <property type="evidence" value="ECO:0007669"/>
    <property type="project" value="UniProtKB-KW"/>
</dbReference>
<dbReference type="SUPFAM" id="SSF53807">
    <property type="entry name" value="Helical backbone' metal receptor"/>
    <property type="match status" value="1"/>
</dbReference>
<evidence type="ECO:0000313" key="8">
    <source>
        <dbReference type="EMBL" id="PZA15340.1"/>
    </source>
</evidence>
<dbReference type="PRINTS" id="PR00690">
    <property type="entry name" value="ADHESNFAMILY"/>
</dbReference>
<dbReference type="PANTHER" id="PTHR42953">
    <property type="entry name" value="HIGH-AFFINITY ZINC UPTAKE SYSTEM PROTEIN ZNUA-RELATED"/>
    <property type="match status" value="1"/>
</dbReference>
<keyword evidence="9" id="KW-1185">Reference proteome</keyword>
<comment type="subcellular location">
    <subcellularLocation>
        <location evidence="1">Cell envelope</location>
    </subcellularLocation>
</comment>